<evidence type="ECO:0000313" key="1">
    <source>
        <dbReference type="EMBL" id="OSJ19887.1"/>
    </source>
</evidence>
<dbReference type="Proteomes" id="UP000193553">
    <property type="component" value="Unassembled WGS sequence"/>
</dbReference>
<dbReference type="AlphaFoldDB" id="A0A1X3HFD8"/>
<evidence type="ECO:0000313" key="2">
    <source>
        <dbReference type="Proteomes" id="UP000193553"/>
    </source>
</evidence>
<gene>
    <name evidence="1" type="ORF">BSZ18_00265</name>
</gene>
<dbReference type="RefSeq" id="WP_085413514.1">
    <property type="nucleotide sequence ID" value="NZ_NAFI01000065.1"/>
</dbReference>
<comment type="caution">
    <text evidence="1">The sequence shown here is derived from an EMBL/GenBank/DDBJ whole genome shotgun (WGS) entry which is preliminary data.</text>
</comment>
<sequence length="70" mass="7955">MGRQEKTEAELEEMIAQRIVVGGVYVSVRRDPVLGWRPMVITAPKHATYAQKMADDVAVELRKRFVLKGE</sequence>
<accession>A0A1X3HFD8</accession>
<dbReference type="EMBL" id="NAFI01000065">
    <property type="protein sequence ID" value="OSJ19887.1"/>
    <property type="molecule type" value="Genomic_DNA"/>
</dbReference>
<name>A0A1X3HFD8_9BRAD</name>
<organism evidence="1 2">
    <name type="scientific">Bradyrhizobium canariense</name>
    <dbReference type="NCBI Taxonomy" id="255045"/>
    <lineage>
        <taxon>Bacteria</taxon>
        <taxon>Pseudomonadati</taxon>
        <taxon>Pseudomonadota</taxon>
        <taxon>Alphaproteobacteria</taxon>
        <taxon>Hyphomicrobiales</taxon>
        <taxon>Nitrobacteraceae</taxon>
        <taxon>Bradyrhizobium</taxon>
    </lineage>
</organism>
<proteinExistence type="predicted"/>
<protein>
    <submittedName>
        <fullName evidence="1">Uncharacterized protein</fullName>
    </submittedName>
</protein>
<reference evidence="1 2" key="1">
    <citation type="submission" date="2017-03" db="EMBL/GenBank/DDBJ databases">
        <title>Whole genome sequences of fourteen strains of Bradyrhizobium canariense and one strain of Bradyrhizobium japonicum isolated from Lupinus (Papilionoideae: Genisteae) species in Algeria.</title>
        <authorList>
            <person name="Crovadore J."/>
            <person name="Chekireb D."/>
            <person name="Brachmann A."/>
            <person name="Chablais R."/>
            <person name="Cochard B."/>
            <person name="Lefort F."/>
        </authorList>
    </citation>
    <scope>NUCLEOTIDE SEQUENCE [LARGE SCALE GENOMIC DNA]</scope>
    <source>
        <strain evidence="1 2">UBMA195</strain>
    </source>
</reference>